<keyword evidence="5 8" id="KW-0547">Nucleotide-binding</keyword>
<evidence type="ECO:0000259" key="9">
    <source>
        <dbReference type="SMART" id="SM00977"/>
    </source>
</evidence>
<dbReference type="PANTHER" id="PTHR43033">
    <property type="entry name" value="TRNA(ILE)-LYSIDINE SYNTHASE-RELATED"/>
    <property type="match status" value="1"/>
</dbReference>
<dbReference type="GO" id="GO:0005524">
    <property type="term" value="F:ATP binding"/>
    <property type="evidence" value="ECO:0007669"/>
    <property type="project" value="UniProtKB-UniRule"/>
</dbReference>
<sequence>MYKKVMSYIKDNNLIKSGDKVLVALSGGPDSVCLLNILYNLKAELNIEIGAAHLNHLLRDKDAFEDEEYVKILCKSLDIPCFVKRVDINKCSKDKKMSSEMAGRDARYNFFDDIVKDKGYTKIATAHNANDQAETILFRLMRGSGIEGLCGIKVRRDKIIRPILCLSRKEVEEYIEINNLKPRIDKTNFEKIYNRNKIRLDMIPYIKENFNEDIIQTLNRMSVLLQKDNEFIENSARSFYEKHCIEQSDYFIIKKEMFDNKEAVVTRVIRYALTNFSKTHYDFEMKHIYEICNLAKNNSGKAIDLPNKIYAENIYGDIYIKERININNIDVKQEIVVNKNEINGKKIFFNNENIEFSVLKNDSNLDLNQNNFIKYFDFDKINDSISLRKRKNGDKIIPLGMKGSKKLKDLFIDMKVPKEERDCIPLLCFDENISWIVGIRVSEEYKITNKTKNILRVIVERKEK</sequence>
<keyword evidence="2 8" id="KW-0963">Cytoplasm</keyword>
<comment type="domain">
    <text evidence="8">The N-terminal region contains the highly conserved SGGXDS motif, predicted to be a P-loop motif involved in ATP binding.</text>
</comment>
<evidence type="ECO:0000256" key="1">
    <source>
        <dbReference type="ARBA" id="ARBA00004496"/>
    </source>
</evidence>
<dbReference type="GO" id="GO:0006400">
    <property type="term" value="P:tRNA modification"/>
    <property type="evidence" value="ECO:0007669"/>
    <property type="project" value="UniProtKB-UniRule"/>
</dbReference>
<feature type="domain" description="Lysidine-tRNA(Ile) synthetase C-terminal" evidence="9">
    <location>
        <begin position="385"/>
        <end position="457"/>
    </location>
</feature>
<evidence type="ECO:0000256" key="5">
    <source>
        <dbReference type="ARBA" id="ARBA00022741"/>
    </source>
</evidence>
<dbReference type="Gene3D" id="3.40.50.620">
    <property type="entry name" value="HUPs"/>
    <property type="match status" value="1"/>
</dbReference>
<gene>
    <name evidence="8" type="primary">tilS</name>
    <name evidence="10" type="ORF">CLP_4303</name>
</gene>
<comment type="caution">
    <text evidence="10">The sequence shown here is derived from an EMBL/GenBank/DDBJ whole genome shotgun (WGS) entry which is preliminary data.</text>
</comment>
<dbReference type="RefSeq" id="WP_003412194.1">
    <property type="nucleotide sequence ID" value="NZ_ACOM01000009.1"/>
</dbReference>
<dbReference type="InterPro" id="IPR012796">
    <property type="entry name" value="Lysidine-tRNA-synth_C"/>
</dbReference>
<evidence type="ECO:0000313" key="11">
    <source>
        <dbReference type="Proteomes" id="UP000003081"/>
    </source>
</evidence>
<evidence type="ECO:0000313" key="10">
    <source>
        <dbReference type="EMBL" id="EEP52484.1"/>
    </source>
</evidence>
<protein>
    <recommendedName>
        <fullName evidence="8">tRNA(Ile)-lysidine synthase</fullName>
        <ecNumber evidence="8">6.3.4.19</ecNumber>
    </recommendedName>
    <alternativeName>
        <fullName evidence="8">tRNA(Ile)-2-lysyl-cytidine synthase</fullName>
    </alternativeName>
    <alternativeName>
        <fullName evidence="8">tRNA(Ile)-lysidine synthetase</fullName>
    </alternativeName>
</protein>
<dbReference type="InterPro" id="IPR020825">
    <property type="entry name" value="Phe-tRNA_synthase-like_B3/B4"/>
</dbReference>
<keyword evidence="3 8" id="KW-0436">Ligase</keyword>
<reference evidence="10 11" key="1">
    <citation type="submission" date="2009-08" db="EMBL/GenBank/DDBJ databases">
        <authorList>
            <person name="Shrivastava S."/>
            <person name="Brinkac L.B."/>
            <person name="Brown J.L."/>
            <person name="Bruce D.B."/>
            <person name="Detter C."/>
            <person name="Green L.D."/>
            <person name="Munk C.A."/>
            <person name="Rogers Y.C."/>
            <person name="Tapia R."/>
            <person name="Sims D.R."/>
            <person name="Smith L.A."/>
            <person name="Smith T.J."/>
            <person name="Sutton G."/>
            <person name="Brettin T."/>
        </authorList>
    </citation>
    <scope>NUCLEOTIDE SEQUENCE [LARGE SCALE GENOMIC DNA]</scope>
    <source>
        <strain evidence="11">E4 str. BoNT E BL5262</strain>
    </source>
</reference>
<dbReference type="SMART" id="SM00977">
    <property type="entry name" value="TilS_C"/>
    <property type="match status" value="1"/>
</dbReference>
<dbReference type="CDD" id="cd01992">
    <property type="entry name" value="TilS_N"/>
    <property type="match status" value="1"/>
</dbReference>
<evidence type="ECO:0000256" key="2">
    <source>
        <dbReference type="ARBA" id="ARBA00022490"/>
    </source>
</evidence>
<keyword evidence="4 8" id="KW-0819">tRNA processing</keyword>
<dbReference type="EMBL" id="ACOM01000009">
    <property type="protein sequence ID" value="EEP52484.1"/>
    <property type="molecule type" value="Genomic_DNA"/>
</dbReference>
<name>C4IMN2_CLOBU</name>
<dbReference type="SUPFAM" id="SSF82829">
    <property type="entry name" value="MesJ substrate recognition domain-like"/>
    <property type="match status" value="1"/>
</dbReference>
<evidence type="ECO:0000256" key="8">
    <source>
        <dbReference type="HAMAP-Rule" id="MF_01161"/>
    </source>
</evidence>
<dbReference type="AlphaFoldDB" id="C4IMN2"/>
<evidence type="ECO:0000256" key="4">
    <source>
        <dbReference type="ARBA" id="ARBA00022694"/>
    </source>
</evidence>
<dbReference type="NCBIfam" id="TIGR02432">
    <property type="entry name" value="lysidine_TilS_N"/>
    <property type="match status" value="1"/>
</dbReference>
<dbReference type="InterPro" id="IPR012795">
    <property type="entry name" value="tRNA_Ile_lys_synt_N"/>
</dbReference>
<proteinExistence type="inferred from homology"/>
<comment type="similarity">
    <text evidence="8">Belongs to the tRNA(Ile)-lysidine synthase family.</text>
</comment>
<dbReference type="Pfam" id="PF11734">
    <property type="entry name" value="TilS_C"/>
    <property type="match status" value="1"/>
</dbReference>
<dbReference type="InterPro" id="IPR011063">
    <property type="entry name" value="TilS/TtcA_N"/>
</dbReference>
<feature type="binding site" evidence="8">
    <location>
        <begin position="26"/>
        <end position="31"/>
    </location>
    <ligand>
        <name>ATP</name>
        <dbReference type="ChEBI" id="CHEBI:30616"/>
    </ligand>
</feature>
<dbReference type="SUPFAM" id="SSF52402">
    <property type="entry name" value="Adenine nucleotide alpha hydrolases-like"/>
    <property type="match status" value="1"/>
</dbReference>
<dbReference type="Pfam" id="PF01171">
    <property type="entry name" value="ATP_bind_3"/>
    <property type="match status" value="1"/>
</dbReference>
<evidence type="ECO:0000256" key="7">
    <source>
        <dbReference type="ARBA" id="ARBA00048539"/>
    </source>
</evidence>
<dbReference type="NCBIfam" id="TIGR02433">
    <property type="entry name" value="lysidine_TilS_C"/>
    <property type="match status" value="1"/>
</dbReference>
<evidence type="ECO:0000256" key="3">
    <source>
        <dbReference type="ARBA" id="ARBA00022598"/>
    </source>
</evidence>
<dbReference type="GO" id="GO:0032267">
    <property type="term" value="F:tRNA(Ile)-lysidine synthase activity"/>
    <property type="evidence" value="ECO:0007669"/>
    <property type="project" value="UniProtKB-EC"/>
</dbReference>
<dbReference type="eggNOG" id="COG0037">
    <property type="taxonomic scope" value="Bacteria"/>
</dbReference>
<dbReference type="InterPro" id="IPR014729">
    <property type="entry name" value="Rossmann-like_a/b/a_fold"/>
</dbReference>
<evidence type="ECO:0000256" key="6">
    <source>
        <dbReference type="ARBA" id="ARBA00022840"/>
    </source>
</evidence>
<accession>C4IMN2</accession>
<dbReference type="Gene3D" id="1.20.59.20">
    <property type="match status" value="1"/>
</dbReference>
<comment type="catalytic activity">
    <reaction evidence="7 8">
        <text>cytidine(34) in tRNA(Ile2) + L-lysine + ATP = lysidine(34) in tRNA(Ile2) + AMP + diphosphate + H(+)</text>
        <dbReference type="Rhea" id="RHEA:43744"/>
        <dbReference type="Rhea" id="RHEA-COMP:10625"/>
        <dbReference type="Rhea" id="RHEA-COMP:10670"/>
        <dbReference type="ChEBI" id="CHEBI:15378"/>
        <dbReference type="ChEBI" id="CHEBI:30616"/>
        <dbReference type="ChEBI" id="CHEBI:32551"/>
        <dbReference type="ChEBI" id="CHEBI:33019"/>
        <dbReference type="ChEBI" id="CHEBI:82748"/>
        <dbReference type="ChEBI" id="CHEBI:83665"/>
        <dbReference type="ChEBI" id="CHEBI:456215"/>
        <dbReference type="EC" id="6.3.4.19"/>
    </reaction>
</comment>
<comment type="function">
    <text evidence="8">Ligates lysine onto the cytidine present at position 34 of the AUA codon-specific tRNA(Ile) that contains the anticodon CAU, in an ATP-dependent manner. Cytidine is converted to lysidine, thus changing the amino acid specificity of the tRNA from methionine to isoleucine.</text>
</comment>
<dbReference type="STRING" id="1492.ATN24_02090"/>
<keyword evidence="6 8" id="KW-0067">ATP-binding</keyword>
<dbReference type="PANTHER" id="PTHR43033:SF1">
    <property type="entry name" value="TRNA(ILE)-LYSIDINE SYNTHASE-RELATED"/>
    <property type="match status" value="1"/>
</dbReference>
<dbReference type="Proteomes" id="UP000003081">
    <property type="component" value="Unassembled WGS sequence"/>
</dbReference>
<dbReference type="Gene3D" id="3.50.40.10">
    <property type="entry name" value="Phenylalanyl-trna Synthetase, Chain B, domain 3"/>
    <property type="match status" value="1"/>
</dbReference>
<keyword evidence="11" id="KW-1185">Reference proteome</keyword>
<dbReference type="GO" id="GO:0005737">
    <property type="term" value="C:cytoplasm"/>
    <property type="evidence" value="ECO:0007669"/>
    <property type="project" value="UniProtKB-SubCell"/>
</dbReference>
<dbReference type="InterPro" id="IPR012094">
    <property type="entry name" value="tRNA_Ile_lys_synt"/>
</dbReference>
<comment type="subcellular location">
    <subcellularLocation>
        <location evidence="1 8">Cytoplasm</location>
    </subcellularLocation>
</comment>
<dbReference type="EC" id="6.3.4.19" evidence="8"/>
<dbReference type="HAMAP" id="MF_01161">
    <property type="entry name" value="tRNA_Ile_lys_synt"/>
    <property type="match status" value="1"/>
</dbReference>
<organism evidence="10 11">
    <name type="scientific">Clostridium butyricum E4 str. BoNT E BL5262</name>
    <dbReference type="NCBI Taxonomy" id="632245"/>
    <lineage>
        <taxon>Bacteria</taxon>
        <taxon>Bacillati</taxon>
        <taxon>Bacillota</taxon>
        <taxon>Clostridia</taxon>
        <taxon>Eubacteriales</taxon>
        <taxon>Clostridiaceae</taxon>
        <taxon>Clostridium</taxon>
    </lineage>
</organism>
<dbReference type="HOGENOM" id="CLU_018869_0_1_9"/>
<dbReference type="SUPFAM" id="SSF56037">
    <property type="entry name" value="PheT/TilS domain"/>
    <property type="match status" value="1"/>
</dbReference>